<feature type="domain" description="Glycosyltransferase subfamily 4-like N-terminal" evidence="1">
    <location>
        <begin position="19"/>
        <end position="173"/>
    </location>
</feature>
<gene>
    <name evidence="2" type="ORF">GALL_55630</name>
</gene>
<reference evidence="2" key="1">
    <citation type="submission" date="2016-10" db="EMBL/GenBank/DDBJ databases">
        <title>Sequence of Gallionella enrichment culture.</title>
        <authorList>
            <person name="Poehlein A."/>
            <person name="Muehling M."/>
            <person name="Daniel R."/>
        </authorList>
    </citation>
    <scope>NUCLEOTIDE SEQUENCE</scope>
</reference>
<dbReference type="Pfam" id="PF13439">
    <property type="entry name" value="Glyco_transf_4"/>
    <property type="match status" value="1"/>
</dbReference>
<protein>
    <submittedName>
        <fullName evidence="2">Glycosyl transferases group 1</fullName>
    </submittedName>
</protein>
<proteinExistence type="predicted"/>
<name>A0A1J5SX81_9ZZZZ</name>
<sequence length="373" mass="43527">MVLLGIVSYKIFPARLGGQKGIADFYQFLSKECEVVLATSSDNKEITQFPFQIYNFLFNQWKGFLNVFYIPKLISIIRKHKVDVVLIEHSYFGIFGILLRFLTGKPFVIHSHNIESHRFLVAKRKWWRLYVRYEIFVHQQANFSFFKCAEDKDWAIEQWKLLPEKCMVLPYGTHIHEAPSMQEKNSCREKISQLHAVKEDETIFLFNGSLNYTPNIDSLNVFVQYIIPILQKTDFKFKIIICGDFLSDELKKQIELFPQIIFTGYVPDIDLYFKGCDAFLSPSVLATGIKTKLVEALANDLTVISTRSGARGIDETITKEKMILVENADWQSFATEMIKIKVRKEFATPQEFYNNFYWGNIVVRAKDRLQELI</sequence>
<dbReference type="PANTHER" id="PTHR12526:SF630">
    <property type="entry name" value="GLYCOSYLTRANSFERASE"/>
    <property type="match status" value="1"/>
</dbReference>
<dbReference type="AlphaFoldDB" id="A0A1J5SX81"/>
<organism evidence="2">
    <name type="scientific">mine drainage metagenome</name>
    <dbReference type="NCBI Taxonomy" id="410659"/>
    <lineage>
        <taxon>unclassified sequences</taxon>
        <taxon>metagenomes</taxon>
        <taxon>ecological metagenomes</taxon>
    </lineage>
</organism>
<comment type="caution">
    <text evidence="2">The sequence shown here is derived from an EMBL/GenBank/DDBJ whole genome shotgun (WGS) entry which is preliminary data.</text>
</comment>
<dbReference type="CDD" id="cd03801">
    <property type="entry name" value="GT4_PimA-like"/>
    <property type="match status" value="1"/>
</dbReference>
<evidence type="ECO:0000313" key="2">
    <source>
        <dbReference type="EMBL" id="OIR13178.1"/>
    </source>
</evidence>
<dbReference type="SUPFAM" id="SSF53756">
    <property type="entry name" value="UDP-Glycosyltransferase/glycogen phosphorylase"/>
    <property type="match status" value="1"/>
</dbReference>
<evidence type="ECO:0000259" key="1">
    <source>
        <dbReference type="Pfam" id="PF13439"/>
    </source>
</evidence>
<dbReference type="Pfam" id="PF13692">
    <property type="entry name" value="Glyco_trans_1_4"/>
    <property type="match status" value="1"/>
</dbReference>
<keyword evidence="2" id="KW-0808">Transferase</keyword>
<dbReference type="Gene3D" id="3.40.50.2000">
    <property type="entry name" value="Glycogen Phosphorylase B"/>
    <property type="match status" value="2"/>
</dbReference>
<dbReference type="EMBL" id="MLJW01000015">
    <property type="protein sequence ID" value="OIR13178.1"/>
    <property type="molecule type" value="Genomic_DNA"/>
</dbReference>
<dbReference type="GO" id="GO:0016740">
    <property type="term" value="F:transferase activity"/>
    <property type="evidence" value="ECO:0007669"/>
    <property type="project" value="UniProtKB-KW"/>
</dbReference>
<dbReference type="PANTHER" id="PTHR12526">
    <property type="entry name" value="GLYCOSYLTRANSFERASE"/>
    <property type="match status" value="1"/>
</dbReference>
<accession>A0A1J5SX81</accession>
<dbReference type="InterPro" id="IPR028098">
    <property type="entry name" value="Glyco_trans_4-like_N"/>
</dbReference>